<evidence type="ECO:0000256" key="1">
    <source>
        <dbReference type="SAM" id="Phobius"/>
    </source>
</evidence>
<dbReference type="PATRIC" id="fig|1196324.3.peg.238"/>
<keyword evidence="1" id="KW-1133">Transmembrane helix</keyword>
<organism evidence="2 3">
    <name type="scientific">Fictibacillus macauensis ZFHKF-1</name>
    <dbReference type="NCBI Taxonomy" id="1196324"/>
    <lineage>
        <taxon>Bacteria</taxon>
        <taxon>Bacillati</taxon>
        <taxon>Bacillota</taxon>
        <taxon>Bacilli</taxon>
        <taxon>Bacillales</taxon>
        <taxon>Fictibacillaceae</taxon>
        <taxon>Fictibacillus</taxon>
    </lineage>
</organism>
<keyword evidence="3" id="KW-1185">Reference proteome</keyword>
<dbReference type="Proteomes" id="UP000004080">
    <property type="component" value="Unassembled WGS sequence"/>
</dbReference>
<feature type="transmembrane region" description="Helical" evidence="1">
    <location>
        <begin position="107"/>
        <end position="127"/>
    </location>
</feature>
<feature type="transmembrane region" description="Helical" evidence="1">
    <location>
        <begin position="30"/>
        <end position="52"/>
    </location>
</feature>
<feature type="transmembrane region" description="Helical" evidence="1">
    <location>
        <begin position="139"/>
        <end position="158"/>
    </location>
</feature>
<comment type="caution">
    <text evidence="2">The sequence shown here is derived from an EMBL/GenBank/DDBJ whole genome shotgun (WGS) entry which is preliminary data.</text>
</comment>
<proteinExistence type="predicted"/>
<dbReference type="RefSeq" id="WP_007200345.1">
    <property type="nucleotide sequence ID" value="NZ_AKKV01000008.1"/>
</dbReference>
<dbReference type="AlphaFoldDB" id="I8J624"/>
<dbReference type="OrthoDB" id="2814527at2"/>
<name>I8J624_9BACL</name>
<feature type="transmembrane region" description="Helical" evidence="1">
    <location>
        <begin position="64"/>
        <end position="87"/>
    </location>
</feature>
<dbReference type="STRING" id="1196324.A374_01194"/>
<protein>
    <submittedName>
        <fullName evidence="2">Uncharacterized protein</fullName>
    </submittedName>
</protein>
<sequence>MFKHITKQLLLAFLILSAFPFEILRSFSLLAYIGIIVLRFLIYTGFCHLYWSKKKLKALYWYRLRIFLCGTIIVPLYLKGVAALFYLKDQKHTSSSTLYVDTSIQDAFLSSVFDYSFLLLLVCFCYFTIQGIKKKGMHYFIGTLTLLSLTTFSVTYLYTINDYRAITKNGLVRSNNEGIKKTNWNEMSMITLKGKLIEETFYRQTSQTFHWSFTFYPKNKKDSPTQYTFSYDPTSIQRSLTIKKYAEKYGDLWIQPPTTHELSTLELPMKNLGSEQEFHELFK</sequence>
<accession>I8J624</accession>
<evidence type="ECO:0000313" key="2">
    <source>
        <dbReference type="EMBL" id="EIT87256.1"/>
    </source>
</evidence>
<keyword evidence="1" id="KW-0812">Transmembrane</keyword>
<gene>
    <name evidence="2" type="ORF">A374_01194</name>
</gene>
<reference evidence="2 3" key="1">
    <citation type="journal article" date="2012" name="J. Bacteriol.">
        <title>Genome of Bacillus macauensis ZFHKF-1, a Long-Chain-Forming Bacterium.</title>
        <authorList>
            <person name="Cai L."/>
            <person name="Zhang T."/>
        </authorList>
    </citation>
    <scope>NUCLEOTIDE SEQUENCE [LARGE SCALE GENOMIC DNA]</scope>
    <source>
        <strain evidence="2 3">ZFHKF-1</strain>
    </source>
</reference>
<dbReference type="EMBL" id="AKKV01000008">
    <property type="protein sequence ID" value="EIT87256.1"/>
    <property type="molecule type" value="Genomic_DNA"/>
</dbReference>
<keyword evidence="1" id="KW-0472">Membrane</keyword>
<evidence type="ECO:0000313" key="3">
    <source>
        <dbReference type="Proteomes" id="UP000004080"/>
    </source>
</evidence>